<proteinExistence type="predicted"/>
<organism evidence="1 2">
    <name type="scientific">Adineta steineri</name>
    <dbReference type="NCBI Taxonomy" id="433720"/>
    <lineage>
        <taxon>Eukaryota</taxon>
        <taxon>Metazoa</taxon>
        <taxon>Spiralia</taxon>
        <taxon>Gnathifera</taxon>
        <taxon>Rotifera</taxon>
        <taxon>Eurotatoria</taxon>
        <taxon>Bdelloidea</taxon>
        <taxon>Adinetida</taxon>
        <taxon>Adinetidae</taxon>
        <taxon>Adineta</taxon>
    </lineage>
</organism>
<evidence type="ECO:0000313" key="2">
    <source>
        <dbReference type="Proteomes" id="UP000663868"/>
    </source>
</evidence>
<dbReference type="AlphaFoldDB" id="A0A819YNY4"/>
<protein>
    <submittedName>
        <fullName evidence="1">Uncharacterized protein</fullName>
    </submittedName>
</protein>
<dbReference type="EMBL" id="CAJOBB010006130">
    <property type="protein sequence ID" value="CAF4151821.1"/>
    <property type="molecule type" value="Genomic_DNA"/>
</dbReference>
<comment type="caution">
    <text evidence="1">The sequence shown here is derived from an EMBL/GenBank/DDBJ whole genome shotgun (WGS) entry which is preliminary data.</text>
</comment>
<gene>
    <name evidence="1" type="ORF">KXQ929_LOCUS37300</name>
</gene>
<evidence type="ECO:0000313" key="1">
    <source>
        <dbReference type="EMBL" id="CAF4151821.1"/>
    </source>
</evidence>
<sequence>MNNNGLFKGDRRTLKDTGDHLGLDQIAMVTVADWTPRLSSLKPSATCDIRQFKHYRNQQLNSSSTDNNLGDSDRL</sequence>
<name>A0A819YNY4_9BILA</name>
<accession>A0A819YNY4</accession>
<dbReference type="Proteomes" id="UP000663868">
    <property type="component" value="Unassembled WGS sequence"/>
</dbReference>
<reference evidence="1" key="1">
    <citation type="submission" date="2021-02" db="EMBL/GenBank/DDBJ databases">
        <authorList>
            <person name="Nowell W R."/>
        </authorList>
    </citation>
    <scope>NUCLEOTIDE SEQUENCE</scope>
</reference>